<evidence type="ECO:0000313" key="11">
    <source>
        <dbReference type="WBParaSite" id="jg22410"/>
    </source>
</evidence>
<dbReference type="Pfam" id="PF17653">
    <property type="entry name" value="DUF5522"/>
    <property type="match status" value="1"/>
</dbReference>
<dbReference type="Gene3D" id="2.40.150.20">
    <property type="entry name" value="Ribosomal protein L14"/>
    <property type="match status" value="1"/>
</dbReference>
<dbReference type="Proteomes" id="UP000887574">
    <property type="component" value="Unplaced"/>
</dbReference>
<dbReference type="InterPro" id="IPR040807">
    <property type="entry name" value="DUF5522"/>
</dbReference>
<evidence type="ECO:0000256" key="1">
    <source>
        <dbReference type="ARBA" id="ARBA00004173"/>
    </source>
</evidence>
<dbReference type="InterPro" id="IPR036853">
    <property type="entry name" value="Ribosomal_uL14_sf"/>
</dbReference>
<dbReference type="SUPFAM" id="SSF50193">
    <property type="entry name" value="Ribosomal protein L14"/>
    <property type="match status" value="1"/>
</dbReference>
<keyword evidence="10" id="KW-1185">Reference proteome</keyword>
<dbReference type="GO" id="GO:1990904">
    <property type="term" value="C:ribonucleoprotein complex"/>
    <property type="evidence" value="ECO:0007669"/>
    <property type="project" value="UniProtKB-KW"/>
</dbReference>
<evidence type="ECO:0000256" key="3">
    <source>
        <dbReference type="ARBA" id="ARBA00022946"/>
    </source>
</evidence>
<dbReference type="SMART" id="SM01374">
    <property type="entry name" value="Ribosomal_L14"/>
    <property type="match status" value="1"/>
</dbReference>
<dbReference type="GO" id="GO:0005739">
    <property type="term" value="C:mitochondrion"/>
    <property type="evidence" value="ECO:0007669"/>
    <property type="project" value="UniProtKB-SubCell"/>
</dbReference>
<dbReference type="Pfam" id="PF00238">
    <property type="entry name" value="Ribosomal_L14"/>
    <property type="match status" value="1"/>
</dbReference>
<dbReference type="GO" id="GO:0005840">
    <property type="term" value="C:ribosome"/>
    <property type="evidence" value="ECO:0007669"/>
    <property type="project" value="UniProtKB-KW"/>
</dbReference>
<evidence type="ECO:0000256" key="5">
    <source>
        <dbReference type="ARBA" id="ARBA00023128"/>
    </source>
</evidence>
<feature type="chain" id="PRO_5037770920" description="Large ribosomal subunit protein uL14m" evidence="9">
    <location>
        <begin position="25"/>
        <end position="361"/>
    </location>
</feature>
<evidence type="ECO:0000313" key="10">
    <source>
        <dbReference type="Proteomes" id="UP000887574"/>
    </source>
</evidence>
<dbReference type="CDD" id="cd00337">
    <property type="entry name" value="Ribosomal_uL14"/>
    <property type="match status" value="1"/>
</dbReference>
<evidence type="ECO:0000256" key="6">
    <source>
        <dbReference type="ARBA" id="ARBA00023274"/>
    </source>
</evidence>
<reference evidence="11" key="1">
    <citation type="submission" date="2022-11" db="UniProtKB">
        <authorList>
            <consortium name="WormBaseParasite"/>
        </authorList>
    </citation>
    <scope>IDENTIFICATION</scope>
</reference>
<dbReference type="InterPro" id="IPR000218">
    <property type="entry name" value="Ribosomal_uL14"/>
</dbReference>
<dbReference type="GO" id="GO:0006412">
    <property type="term" value="P:translation"/>
    <property type="evidence" value="ECO:0007669"/>
    <property type="project" value="InterPro"/>
</dbReference>
<keyword evidence="5" id="KW-0496">Mitochondrion</keyword>
<dbReference type="PANTHER" id="PTHR21037:SF3">
    <property type="entry name" value="LARGE RIBOSOMAL SUBUNIT PROTEIN UL14M"/>
    <property type="match status" value="1"/>
</dbReference>
<dbReference type="HAMAP" id="MF_01367">
    <property type="entry name" value="Ribosomal_uL14"/>
    <property type="match status" value="1"/>
</dbReference>
<evidence type="ECO:0000256" key="4">
    <source>
        <dbReference type="ARBA" id="ARBA00022980"/>
    </source>
</evidence>
<dbReference type="PANTHER" id="PTHR21037">
    <property type="entry name" value="39S RIBOSOMAL PROTEIN L14, MITOCHONDRIAL"/>
    <property type="match status" value="1"/>
</dbReference>
<accession>A0A915DPZ4</accession>
<keyword evidence="4" id="KW-0689">Ribosomal protein</keyword>
<keyword evidence="6" id="KW-0687">Ribonucleoprotein</keyword>
<sequence>MATKGSNFLLEVFITLRKFLLTVAAMMNSVMCKLGSLTVNCITSVRNSAGRWYPIAQVVPRFTSSTRHCSTAMENGKKSFDVTMPDSSPSLSRDHVESDLGLVKENAFPTFAKLRGPGHKVFSLIPYKEGEMLADYVLFEESMLKSKVSYLKYKAMTRDEKNVYMAHLKAIQLRKLSYECPLTKKSHKTVSQLLYQGECCGQGCRHCPYELDYCDDKIKSDEMSIHRKRPPTMGIHRRTRLVTVDNSTLGKEANLSGKLAYCIHVYKHGYRKKHMPHAKLGDKILVAVRGEMKKAIVVGANTHFHYRSHGVPSCDTNNIVLLDDDGNPLGTRIIAPIPSALLKKRGDVGVAKILTLATKFF</sequence>
<proteinExistence type="inferred from homology"/>
<protein>
    <recommendedName>
        <fullName evidence="7">Large ribosomal subunit protein uL14m</fullName>
    </recommendedName>
    <alternativeName>
        <fullName evidence="8">39S ribosomal protein L14, mitochondrial</fullName>
    </alternativeName>
</protein>
<evidence type="ECO:0000256" key="8">
    <source>
        <dbReference type="ARBA" id="ARBA00042938"/>
    </source>
</evidence>
<dbReference type="AlphaFoldDB" id="A0A915DPZ4"/>
<keyword evidence="9" id="KW-0732">Signal</keyword>
<dbReference type="WBParaSite" id="jg22410">
    <property type="protein sequence ID" value="jg22410"/>
    <property type="gene ID" value="jg22410"/>
</dbReference>
<name>A0A915DPZ4_9BILA</name>
<evidence type="ECO:0000256" key="7">
    <source>
        <dbReference type="ARBA" id="ARBA00040118"/>
    </source>
</evidence>
<comment type="subcellular location">
    <subcellularLocation>
        <location evidence="1">Mitochondrion</location>
    </subcellularLocation>
</comment>
<comment type="similarity">
    <text evidence="2">Belongs to the universal ribosomal protein uL14 family.</text>
</comment>
<dbReference type="GO" id="GO:0003735">
    <property type="term" value="F:structural constituent of ribosome"/>
    <property type="evidence" value="ECO:0007669"/>
    <property type="project" value="InterPro"/>
</dbReference>
<evidence type="ECO:0000256" key="2">
    <source>
        <dbReference type="ARBA" id="ARBA00010745"/>
    </source>
</evidence>
<evidence type="ECO:0000256" key="9">
    <source>
        <dbReference type="SAM" id="SignalP"/>
    </source>
</evidence>
<feature type="signal peptide" evidence="9">
    <location>
        <begin position="1"/>
        <end position="24"/>
    </location>
</feature>
<keyword evidence="3" id="KW-0809">Transit peptide</keyword>
<organism evidence="10 11">
    <name type="scientific">Ditylenchus dipsaci</name>
    <dbReference type="NCBI Taxonomy" id="166011"/>
    <lineage>
        <taxon>Eukaryota</taxon>
        <taxon>Metazoa</taxon>
        <taxon>Ecdysozoa</taxon>
        <taxon>Nematoda</taxon>
        <taxon>Chromadorea</taxon>
        <taxon>Rhabditida</taxon>
        <taxon>Tylenchina</taxon>
        <taxon>Tylenchomorpha</taxon>
        <taxon>Sphaerularioidea</taxon>
        <taxon>Anguinidae</taxon>
        <taxon>Anguininae</taxon>
        <taxon>Ditylenchus</taxon>
    </lineage>
</organism>